<evidence type="ECO:0000313" key="1">
    <source>
        <dbReference type="EMBL" id="ALF00560.1"/>
    </source>
</evidence>
<organism evidence="1 2">
    <name type="scientific">Mycobacterium phage Bricole</name>
    <dbReference type="NCBI Taxonomy" id="1718601"/>
    <lineage>
        <taxon>Viruses</taxon>
        <taxon>Duplodnaviria</taxon>
        <taxon>Heunggongvirae</taxon>
        <taxon>Uroviricota</taxon>
        <taxon>Caudoviricetes</taxon>
        <taxon>Vilmaviridae</taxon>
        <taxon>Mclasvirinae</taxon>
        <taxon>Bongovirus</taxon>
        <taxon>Bongovirus bongo</taxon>
    </lineage>
</organism>
<name>A0A0M4R058_9CAUD</name>
<sequence>MSEYQAAHRRACASAITALGNRIGLYSGSTRIGTVYADTTWGTATDVSEGGVAKAQVTGSAVTITIPAGTVSNGTEIDRYGILNGSTLLRTEELPVSLVINDGSQEAQVQITPRFKYRGE</sequence>
<evidence type="ECO:0000313" key="2">
    <source>
        <dbReference type="Proteomes" id="UP000221469"/>
    </source>
</evidence>
<accession>A0A0M4R058</accession>
<protein>
    <submittedName>
        <fullName evidence="1">Uncharacterized protein</fullName>
    </submittedName>
</protein>
<reference evidence="1 2" key="1">
    <citation type="submission" date="2015-08" db="EMBL/GenBank/DDBJ databases">
        <authorList>
            <person name="Barekzi N."/>
            <person name="Doss J.H."/>
            <person name="Bluford J."/>
            <person name="Fizer S."/>
            <person name="Garofalo A.E."/>
            <person name="Gasalao M.B."/>
            <person name="Griffin J."/>
            <person name="Henderson C.M."/>
            <person name="Hyre A.N."/>
            <person name="Irons L.B."/>
            <person name="Jafree E."/>
            <person name="Kanda K."/>
            <person name="Matthews D."/>
            <person name="Mclaren B."/>
            <person name="Moriarty A."/>
            <person name="Northam N."/>
            <person name="Ryan M."/>
            <person name="Smith D.E."/>
            <person name="Vanselow D."/>
            <person name="Welch J."/>
            <person name="Gauthier D."/>
            <person name="Anders K.R."/>
            <person name="Bradley K.W."/>
            <person name="Asai D.J."/>
            <person name="Bowman C.A."/>
            <person name="Russell D.A."/>
            <person name="Pope W.H."/>
            <person name="Jacobs-Sera D."/>
            <person name="Hendrix R.W."/>
            <person name="Hatfull G.F."/>
        </authorList>
    </citation>
    <scope>NUCLEOTIDE SEQUENCE [LARGE SCALE GENOMIC DNA]</scope>
</reference>
<proteinExistence type="predicted"/>
<gene>
    <name evidence="1" type="ORF">SEA_BRICOLE_32</name>
</gene>
<dbReference type="EMBL" id="KT591491">
    <property type="protein sequence ID" value="ALF00560.1"/>
    <property type="molecule type" value="Genomic_DNA"/>
</dbReference>
<dbReference type="Proteomes" id="UP000221469">
    <property type="component" value="Segment"/>
</dbReference>